<dbReference type="Gene3D" id="1.10.10.60">
    <property type="entry name" value="Homeodomain-like"/>
    <property type="match status" value="1"/>
</dbReference>
<keyword evidence="1 2" id="KW-0238">DNA-binding</keyword>
<dbReference type="InterPro" id="IPR009057">
    <property type="entry name" value="Homeodomain-like_sf"/>
</dbReference>
<dbReference type="STRING" id="1121291.SAMN02745134_03073"/>
<dbReference type="InterPro" id="IPR001647">
    <property type="entry name" value="HTH_TetR"/>
</dbReference>
<name>A0A1W1XTI5_9CLOT</name>
<dbReference type="PROSITE" id="PS01081">
    <property type="entry name" value="HTH_TETR_1"/>
    <property type="match status" value="1"/>
</dbReference>
<proteinExistence type="predicted"/>
<evidence type="ECO:0000256" key="2">
    <source>
        <dbReference type="PROSITE-ProRule" id="PRU00335"/>
    </source>
</evidence>
<evidence type="ECO:0000256" key="1">
    <source>
        <dbReference type="ARBA" id="ARBA00023125"/>
    </source>
</evidence>
<feature type="domain" description="HTH tetR-type" evidence="3">
    <location>
        <begin position="4"/>
        <end position="64"/>
    </location>
</feature>
<organism evidence="4 5">
    <name type="scientific">Clostridium acidisoli DSM 12555</name>
    <dbReference type="NCBI Taxonomy" id="1121291"/>
    <lineage>
        <taxon>Bacteria</taxon>
        <taxon>Bacillati</taxon>
        <taxon>Bacillota</taxon>
        <taxon>Clostridia</taxon>
        <taxon>Eubacteriales</taxon>
        <taxon>Clostridiaceae</taxon>
        <taxon>Clostridium</taxon>
    </lineage>
</organism>
<dbReference type="PRINTS" id="PR00455">
    <property type="entry name" value="HTHTETR"/>
</dbReference>
<keyword evidence="5" id="KW-1185">Reference proteome</keyword>
<feature type="DNA-binding region" description="H-T-H motif" evidence="2">
    <location>
        <begin position="27"/>
        <end position="46"/>
    </location>
</feature>
<dbReference type="Pfam" id="PF00440">
    <property type="entry name" value="TetR_N"/>
    <property type="match status" value="1"/>
</dbReference>
<dbReference type="PROSITE" id="PS50977">
    <property type="entry name" value="HTH_TETR_2"/>
    <property type="match status" value="1"/>
</dbReference>
<gene>
    <name evidence="4" type="ORF">SAMN02745134_03073</name>
</gene>
<dbReference type="SUPFAM" id="SSF48498">
    <property type="entry name" value="Tetracyclin repressor-like, C-terminal domain"/>
    <property type="match status" value="1"/>
</dbReference>
<dbReference type="RefSeq" id="WP_176212722.1">
    <property type="nucleotide sequence ID" value="NZ_FWXH01000016.1"/>
</dbReference>
<sequence>MIRQNKRDLILKAAIKIFAEKSYNGATTSEIAKEAGVAEGTVFRYFKTKKDILIGGIIDEFTKFVGEKLISEKLINILEENSNKNEEEVLKILIKDRIELVKKYKDIMKIVVTEALYTPEVAVSIKNNIFPQARLVMRKFLSIYTERGIFREVDIEVAEAAILGMMVSYVVQNYILISGVENEDDKIDKIIDVILNGLRK</sequence>
<dbReference type="SUPFAM" id="SSF46689">
    <property type="entry name" value="Homeodomain-like"/>
    <property type="match status" value="1"/>
</dbReference>
<evidence type="ECO:0000259" key="3">
    <source>
        <dbReference type="PROSITE" id="PS50977"/>
    </source>
</evidence>
<evidence type="ECO:0000313" key="5">
    <source>
        <dbReference type="Proteomes" id="UP000192468"/>
    </source>
</evidence>
<reference evidence="4 5" key="1">
    <citation type="submission" date="2017-04" db="EMBL/GenBank/DDBJ databases">
        <authorList>
            <person name="Afonso C.L."/>
            <person name="Miller P.J."/>
            <person name="Scott M.A."/>
            <person name="Spackman E."/>
            <person name="Goraichik I."/>
            <person name="Dimitrov K.M."/>
            <person name="Suarez D.L."/>
            <person name="Swayne D.E."/>
        </authorList>
    </citation>
    <scope>NUCLEOTIDE SEQUENCE [LARGE SCALE GENOMIC DNA]</scope>
    <source>
        <strain evidence="4 5">DSM 12555</strain>
    </source>
</reference>
<dbReference type="PANTHER" id="PTHR43479:SF11">
    <property type="entry name" value="ACREF_ENVCD OPERON REPRESSOR-RELATED"/>
    <property type="match status" value="1"/>
</dbReference>
<dbReference type="Gene3D" id="1.10.357.10">
    <property type="entry name" value="Tetracycline Repressor, domain 2"/>
    <property type="match status" value="1"/>
</dbReference>
<accession>A0A1W1XTI5</accession>
<dbReference type="Proteomes" id="UP000192468">
    <property type="component" value="Unassembled WGS sequence"/>
</dbReference>
<dbReference type="GO" id="GO:0003677">
    <property type="term" value="F:DNA binding"/>
    <property type="evidence" value="ECO:0007669"/>
    <property type="project" value="UniProtKB-UniRule"/>
</dbReference>
<dbReference type="EMBL" id="FWXH01000016">
    <property type="protein sequence ID" value="SMC27162.1"/>
    <property type="molecule type" value="Genomic_DNA"/>
</dbReference>
<dbReference type="InterPro" id="IPR050624">
    <property type="entry name" value="HTH-type_Tx_Regulator"/>
</dbReference>
<dbReference type="AlphaFoldDB" id="A0A1W1XTI5"/>
<dbReference type="InterPro" id="IPR036271">
    <property type="entry name" value="Tet_transcr_reg_TetR-rel_C_sf"/>
</dbReference>
<dbReference type="InterPro" id="IPR023772">
    <property type="entry name" value="DNA-bd_HTH_TetR-type_CS"/>
</dbReference>
<protein>
    <submittedName>
        <fullName evidence="4">Transcriptional regulator, TetR family</fullName>
    </submittedName>
</protein>
<dbReference type="PANTHER" id="PTHR43479">
    <property type="entry name" value="ACREF/ENVCD OPERON REPRESSOR-RELATED"/>
    <property type="match status" value="1"/>
</dbReference>
<evidence type="ECO:0000313" key="4">
    <source>
        <dbReference type="EMBL" id="SMC27162.1"/>
    </source>
</evidence>